<dbReference type="EMBL" id="JAGXEW010000879">
    <property type="protein sequence ID" value="KAK1134402.1"/>
    <property type="molecule type" value="Genomic_DNA"/>
</dbReference>
<dbReference type="InterPro" id="IPR027878">
    <property type="entry name" value="DUF4551"/>
</dbReference>
<accession>A0AAD8CDD5</accession>
<reference evidence="1" key="1">
    <citation type="submission" date="2022-02" db="EMBL/GenBank/DDBJ databases">
        <title>Atlantic sturgeon de novo genome assembly.</title>
        <authorList>
            <person name="Stock M."/>
            <person name="Klopp C."/>
            <person name="Guiguen Y."/>
            <person name="Cabau C."/>
            <person name="Parinello H."/>
            <person name="Santidrian Yebra-Pimentel E."/>
            <person name="Kuhl H."/>
            <person name="Dirks R.P."/>
            <person name="Guessner J."/>
            <person name="Wuertz S."/>
            <person name="Du K."/>
            <person name="Schartl M."/>
        </authorList>
    </citation>
    <scope>NUCLEOTIDE SEQUENCE</scope>
    <source>
        <strain evidence="1">STURGEONOMICS-FGT-2020</strain>
        <tissue evidence="1">Whole blood</tissue>
    </source>
</reference>
<keyword evidence="2" id="KW-1185">Reference proteome</keyword>
<comment type="caution">
    <text evidence="1">The sequence shown here is derived from an EMBL/GenBank/DDBJ whole genome shotgun (WGS) entry which is preliminary data.</text>
</comment>
<gene>
    <name evidence="1" type="ORF">AOXY_G38256</name>
</gene>
<name>A0AAD8CDD5_ACIOX</name>
<dbReference type="PANTHER" id="PTHR35354">
    <property type="entry name" value="RGD1561648"/>
    <property type="match status" value="1"/>
</dbReference>
<protein>
    <submittedName>
        <fullName evidence="1">Uncharacterized protein</fullName>
    </submittedName>
</protein>
<proteinExistence type="predicted"/>
<dbReference type="Proteomes" id="UP001230051">
    <property type="component" value="Unassembled WGS sequence"/>
</dbReference>
<dbReference type="Pfam" id="PF15087">
    <property type="entry name" value="DUF4551"/>
    <property type="match status" value="1"/>
</dbReference>
<evidence type="ECO:0000313" key="2">
    <source>
        <dbReference type="Proteomes" id="UP001230051"/>
    </source>
</evidence>
<organism evidence="1 2">
    <name type="scientific">Acipenser oxyrinchus oxyrinchus</name>
    <dbReference type="NCBI Taxonomy" id="40147"/>
    <lineage>
        <taxon>Eukaryota</taxon>
        <taxon>Metazoa</taxon>
        <taxon>Chordata</taxon>
        <taxon>Craniata</taxon>
        <taxon>Vertebrata</taxon>
        <taxon>Euteleostomi</taxon>
        <taxon>Actinopterygii</taxon>
        <taxon>Chondrostei</taxon>
        <taxon>Acipenseriformes</taxon>
        <taxon>Acipenseridae</taxon>
        <taxon>Acipenser</taxon>
    </lineage>
</organism>
<sequence>MARNDTQGFLCKINCKLDSFLKRNLEQSVYERVRACEACVVISETVKKVFMYVVLSDHCIYLTENPPKTIQAAVHFKDISGIELVNDFPDFLSGRDRESAQHIRILYTSTAPLKKLDRKGQGGGTLLLPDRTTRSSSLQLHVNGSRLFSARSSPATSTKISRRATTSALR</sequence>
<dbReference type="PANTHER" id="PTHR35354:SF1">
    <property type="entry name" value="RGD1561648"/>
    <property type="match status" value="1"/>
</dbReference>
<dbReference type="AlphaFoldDB" id="A0AAD8CDD5"/>
<evidence type="ECO:0000313" key="1">
    <source>
        <dbReference type="EMBL" id="KAK1134402.1"/>
    </source>
</evidence>